<dbReference type="RefSeq" id="WP_162315857.1">
    <property type="nucleotide sequence ID" value="NZ_JAHQXF010000001.1"/>
</dbReference>
<evidence type="ECO:0000259" key="1">
    <source>
        <dbReference type="Pfam" id="PF24035"/>
    </source>
</evidence>
<evidence type="ECO:0000313" key="3">
    <source>
        <dbReference type="Proteomes" id="UP000766550"/>
    </source>
</evidence>
<feature type="domain" description="DUF7344" evidence="1">
    <location>
        <begin position="20"/>
        <end position="98"/>
    </location>
</feature>
<proteinExistence type="predicted"/>
<dbReference type="InterPro" id="IPR055768">
    <property type="entry name" value="DUF7344"/>
</dbReference>
<dbReference type="AlphaFoldDB" id="A0A8J7Y6P4"/>
<accession>A0A8J7Y6P4</accession>
<sequence>MAAQRSEPGPDELPERVVSDFLSADTCRVALSILDERGEPMVVEDLATAVVAARDDVAASDVTDGDRAAVCEELYDEHIPKLTATGVLSYDSMLGTVTLLRRGLVGRGRA</sequence>
<reference evidence="2 3" key="1">
    <citation type="submission" date="2021-06" db="EMBL/GenBank/DDBJ databases">
        <title>New haloarchaea isolates fom saline soil.</title>
        <authorList>
            <person name="Duran-Viseras A."/>
            <person name="Sanchez-Porro C.S."/>
            <person name="Ventosa A."/>
        </authorList>
    </citation>
    <scope>NUCLEOTIDE SEQUENCE [LARGE SCALE GENOMIC DNA]</scope>
    <source>
        <strain evidence="2 3">JCM 183640</strain>
    </source>
</reference>
<keyword evidence="3" id="KW-1185">Reference proteome</keyword>
<evidence type="ECO:0000313" key="2">
    <source>
        <dbReference type="EMBL" id="MBV0922674.1"/>
    </source>
</evidence>
<protein>
    <recommendedName>
        <fullName evidence="1">DUF7344 domain-containing protein</fullName>
    </recommendedName>
</protein>
<organism evidence="2 3">
    <name type="scientific">Haloarcula limicola</name>
    <dbReference type="NCBI Taxonomy" id="1429915"/>
    <lineage>
        <taxon>Archaea</taxon>
        <taxon>Methanobacteriati</taxon>
        <taxon>Methanobacteriota</taxon>
        <taxon>Stenosarchaea group</taxon>
        <taxon>Halobacteria</taxon>
        <taxon>Halobacteriales</taxon>
        <taxon>Haloarculaceae</taxon>
        <taxon>Haloarcula</taxon>
    </lineage>
</organism>
<dbReference type="Pfam" id="PF24035">
    <property type="entry name" value="DUF7344"/>
    <property type="match status" value="1"/>
</dbReference>
<comment type="caution">
    <text evidence="2">The sequence shown here is derived from an EMBL/GenBank/DDBJ whole genome shotgun (WGS) entry which is preliminary data.</text>
</comment>
<dbReference type="EMBL" id="JAHQXF010000001">
    <property type="protein sequence ID" value="MBV0922674.1"/>
    <property type="molecule type" value="Genomic_DNA"/>
</dbReference>
<dbReference type="Proteomes" id="UP000766550">
    <property type="component" value="Unassembled WGS sequence"/>
</dbReference>
<dbReference type="OrthoDB" id="240916at2157"/>
<name>A0A8J7Y6P4_9EURY</name>
<gene>
    <name evidence="2" type="ORF">KTS45_00530</name>
</gene>